<comment type="subcellular location">
    <subcellularLocation>
        <location evidence="1">Cell membrane</location>
        <topology evidence="1">Multi-pass membrane protein</topology>
    </subcellularLocation>
</comment>
<keyword evidence="3" id="KW-0050">Antiport</keyword>
<dbReference type="AlphaFoldDB" id="A0A5B0X164"/>
<sequence length="597" mass="64349">MDQSLLYTIAAVVVLGIGAQWLSWRVKQPAILALLLLGIIAGPITGLLQPDEQFGDLLFPMVSLGVALVLFEGGLTLRFSDIKGHGGVVTNLVSWGALLNWLLMAAGCWLLAGFSPSIALLFAALVVVTGPTVINPLLRTMRARFEVSQVLRWEGILIDPVGALLAVLVFQYLLSGSESWAVFAQSIAVGLIAGLVGAFTLGTVLRRQWVPEYLINVVTLGWVIMIFATSDFLAHESGLLAVTVMGIWLGNMKNVAVSEILSFKESLSVLIISVLFIVLGARVDPMNILATGWNGVAVLLVVLLARPVVVWACCIGSGYSWQQKALLSWVAPRGIVAAAVSSLFALRLQDLGYPGADDLVAYTFLVIIATVVLQSLTARPVTRALGLAEEEPTGMLILGANPVAQAIGQALRGQGFRVKLASTSYEEIRSARMAGLETYFGDPISSHADHSLDLAGIGRLFAMSRRARWNTLACLKFGNEFGSKRVYSLRNTEERERSERERPADEFRAPRLFGKDVTYQMLASLLAQGAEVKAININESFTIDSYKDTTGSNLIPLFSISPEDKLRVINEDTPAETAEGGKLLALVWAPKNQGATG</sequence>
<dbReference type="Pfam" id="PF00999">
    <property type="entry name" value="Na_H_Exchanger"/>
    <property type="match status" value="1"/>
</dbReference>
<keyword evidence="5 9" id="KW-0812">Transmembrane</keyword>
<keyword evidence="8 9" id="KW-0472">Membrane</keyword>
<dbReference type="InterPro" id="IPR038770">
    <property type="entry name" value="Na+/solute_symporter_sf"/>
</dbReference>
<dbReference type="Gene3D" id="3.40.50.720">
    <property type="entry name" value="NAD(P)-binding Rossmann-like Domain"/>
    <property type="match status" value="1"/>
</dbReference>
<evidence type="ECO:0000256" key="8">
    <source>
        <dbReference type="ARBA" id="ARBA00023136"/>
    </source>
</evidence>
<keyword evidence="12" id="KW-1185">Reference proteome</keyword>
<evidence type="ECO:0000256" key="4">
    <source>
        <dbReference type="ARBA" id="ARBA00022475"/>
    </source>
</evidence>
<feature type="transmembrane region" description="Helical" evidence="9">
    <location>
        <begin position="150"/>
        <end position="174"/>
    </location>
</feature>
<evidence type="ECO:0000256" key="3">
    <source>
        <dbReference type="ARBA" id="ARBA00022449"/>
    </source>
</evidence>
<evidence type="ECO:0000256" key="9">
    <source>
        <dbReference type="SAM" id="Phobius"/>
    </source>
</evidence>
<feature type="transmembrane region" description="Helical" evidence="9">
    <location>
        <begin position="213"/>
        <end position="233"/>
    </location>
</feature>
<comment type="caution">
    <text evidence="11">The sequence shown here is derived from an EMBL/GenBank/DDBJ whole genome shotgun (WGS) entry which is preliminary data.</text>
</comment>
<dbReference type="SUPFAM" id="SSF51735">
    <property type="entry name" value="NAD(P)-binding Rossmann-fold domains"/>
    <property type="match status" value="1"/>
</dbReference>
<dbReference type="RefSeq" id="WP_149611285.1">
    <property type="nucleotide sequence ID" value="NZ_VTUX01000004.1"/>
</dbReference>
<dbReference type="Gene3D" id="1.20.1530.20">
    <property type="match status" value="1"/>
</dbReference>
<dbReference type="GO" id="GO:0015297">
    <property type="term" value="F:antiporter activity"/>
    <property type="evidence" value="ECO:0007669"/>
    <property type="project" value="UniProtKB-KW"/>
</dbReference>
<feature type="transmembrane region" description="Helical" evidence="9">
    <location>
        <begin position="295"/>
        <end position="314"/>
    </location>
</feature>
<evidence type="ECO:0000256" key="5">
    <source>
        <dbReference type="ARBA" id="ARBA00022692"/>
    </source>
</evidence>
<feature type="transmembrane region" description="Helical" evidence="9">
    <location>
        <begin position="180"/>
        <end position="201"/>
    </location>
</feature>
<evidence type="ECO:0000259" key="10">
    <source>
        <dbReference type="Pfam" id="PF00999"/>
    </source>
</evidence>
<feature type="transmembrane region" description="Helical" evidence="9">
    <location>
        <begin position="92"/>
        <end position="112"/>
    </location>
</feature>
<organism evidence="11 12">
    <name type="scientific">Pseudohalioglobus sediminis</name>
    <dbReference type="NCBI Taxonomy" id="2606449"/>
    <lineage>
        <taxon>Bacteria</taxon>
        <taxon>Pseudomonadati</taxon>
        <taxon>Pseudomonadota</taxon>
        <taxon>Gammaproteobacteria</taxon>
        <taxon>Cellvibrionales</taxon>
        <taxon>Halieaceae</taxon>
        <taxon>Pseudohalioglobus</taxon>
    </lineage>
</organism>
<dbReference type="PANTHER" id="PTHR32507:SF0">
    <property type="entry name" value="NA(+)_H(+) ANTIPORTER 2-RELATED"/>
    <property type="match status" value="1"/>
</dbReference>
<keyword evidence="4" id="KW-1003">Cell membrane</keyword>
<evidence type="ECO:0000256" key="6">
    <source>
        <dbReference type="ARBA" id="ARBA00022989"/>
    </source>
</evidence>
<protein>
    <submittedName>
        <fullName evidence="11">Sodium:proton antiporter</fullName>
    </submittedName>
</protein>
<feature type="transmembrane region" description="Helical" evidence="9">
    <location>
        <begin position="267"/>
        <end position="283"/>
    </location>
</feature>
<evidence type="ECO:0000256" key="2">
    <source>
        <dbReference type="ARBA" id="ARBA00022448"/>
    </source>
</evidence>
<dbReference type="InterPro" id="IPR006153">
    <property type="entry name" value="Cation/H_exchanger_TM"/>
</dbReference>
<dbReference type="PANTHER" id="PTHR32507">
    <property type="entry name" value="NA(+)/H(+) ANTIPORTER 1"/>
    <property type="match status" value="1"/>
</dbReference>
<feature type="transmembrane region" description="Helical" evidence="9">
    <location>
        <begin position="6"/>
        <end position="24"/>
    </location>
</feature>
<feature type="transmembrane region" description="Helical" evidence="9">
    <location>
        <begin position="61"/>
        <end position="80"/>
    </location>
</feature>
<proteinExistence type="predicted"/>
<keyword evidence="6 9" id="KW-1133">Transmembrane helix</keyword>
<keyword evidence="7" id="KW-0406">Ion transport</keyword>
<dbReference type="Proteomes" id="UP000323708">
    <property type="component" value="Unassembled WGS sequence"/>
</dbReference>
<dbReference type="EMBL" id="VTUX01000004">
    <property type="protein sequence ID" value="KAA1191849.1"/>
    <property type="molecule type" value="Genomic_DNA"/>
</dbReference>
<evidence type="ECO:0000256" key="1">
    <source>
        <dbReference type="ARBA" id="ARBA00004651"/>
    </source>
</evidence>
<feature type="transmembrane region" description="Helical" evidence="9">
    <location>
        <begin position="118"/>
        <end position="138"/>
    </location>
</feature>
<name>A0A5B0X164_9GAMM</name>
<keyword evidence="2" id="KW-0813">Transport</keyword>
<evidence type="ECO:0000256" key="7">
    <source>
        <dbReference type="ARBA" id="ARBA00023065"/>
    </source>
</evidence>
<feature type="transmembrane region" description="Helical" evidence="9">
    <location>
        <begin position="31"/>
        <end position="49"/>
    </location>
</feature>
<dbReference type="InterPro" id="IPR036291">
    <property type="entry name" value="NAD(P)-bd_dom_sf"/>
</dbReference>
<reference evidence="11 12" key="1">
    <citation type="submission" date="2019-09" db="EMBL/GenBank/DDBJ databases">
        <authorList>
            <person name="Chen X.-Y."/>
        </authorList>
    </citation>
    <scope>NUCLEOTIDE SEQUENCE [LARGE SCALE GENOMIC DNA]</scope>
    <source>
        <strain evidence="11 12">NY5</strain>
    </source>
</reference>
<feature type="domain" description="Cation/H+ exchanger transmembrane" evidence="10">
    <location>
        <begin position="19"/>
        <end position="383"/>
    </location>
</feature>
<dbReference type="GO" id="GO:0005886">
    <property type="term" value="C:plasma membrane"/>
    <property type="evidence" value="ECO:0007669"/>
    <property type="project" value="UniProtKB-SubCell"/>
</dbReference>
<feature type="transmembrane region" description="Helical" evidence="9">
    <location>
        <begin position="359"/>
        <end position="378"/>
    </location>
</feature>
<accession>A0A5B0X164</accession>
<feature type="transmembrane region" description="Helical" evidence="9">
    <location>
        <begin position="326"/>
        <end position="347"/>
    </location>
</feature>
<gene>
    <name evidence="11" type="ORF">F0M18_09975</name>
</gene>
<evidence type="ECO:0000313" key="12">
    <source>
        <dbReference type="Proteomes" id="UP000323708"/>
    </source>
</evidence>
<evidence type="ECO:0000313" key="11">
    <source>
        <dbReference type="EMBL" id="KAA1191849.1"/>
    </source>
</evidence>
<dbReference type="GO" id="GO:1902600">
    <property type="term" value="P:proton transmembrane transport"/>
    <property type="evidence" value="ECO:0007669"/>
    <property type="project" value="InterPro"/>
</dbReference>